<comment type="subcellular location">
    <subcellularLocation>
        <location evidence="5">Bacterial microcompartment</location>
    </subcellularLocation>
</comment>
<gene>
    <name evidence="5 8" type="primary">eutC</name>
    <name evidence="7" type="ORF">QWZ16_15985</name>
    <name evidence="8" type="ORF">QWZ16_21945</name>
</gene>
<feature type="compositionally biased region" description="Low complexity" evidence="6">
    <location>
        <begin position="275"/>
        <end position="285"/>
    </location>
</feature>
<reference evidence="9" key="2">
    <citation type="journal article" date="2019" name="Int. J. Syst. Evol. Microbiol.">
        <title>The Global Catalogue of Microorganisms (GCM) 10K type strain sequencing project: providing services to taxonomists for standard genome sequencing and annotation.</title>
        <authorList>
            <consortium name="The Broad Institute Genomics Platform"/>
            <consortium name="The Broad Institute Genome Sequencing Center for Infectious Disease"/>
            <person name="Wu L."/>
            <person name="Ma J."/>
        </authorList>
    </citation>
    <scope>NUCLEOTIDE SEQUENCE [LARGE SCALE GENOMIC DNA]</scope>
    <source>
        <strain evidence="9">CECT 7398</strain>
    </source>
</reference>
<name>A0ABT8C0V7_9VIBR</name>
<comment type="catalytic activity">
    <reaction evidence="5">
        <text>ethanolamine = acetaldehyde + NH4(+)</text>
        <dbReference type="Rhea" id="RHEA:15313"/>
        <dbReference type="ChEBI" id="CHEBI:15343"/>
        <dbReference type="ChEBI" id="CHEBI:28938"/>
        <dbReference type="ChEBI" id="CHEBI:57603"/>
        <dbReference type="EC" id="4.3.1.7"/>
    </reaction>
</comment>
<comment type="caution">
    <text evidence="8">The sequence shown here is derived from an EMBL/GenBank/DDBJ whole genome shotgun (WGS) entry which is preliminary data.</text>
</comment>
<evidence type="ECO:0000256" key="1">
    <source>
        <dbReference type="ARBA" id="ARBA00022628"/>
    </source>
</evidence>
<organism evidence="8 9">
    <name type="scientific">Vibrio ostreicida</name>
    <dbReference type="NCBI Taxonomy" id="526588"/>
    <lineage>
        <taxon>Bacteria</taxon>
        <taxon>Pseudomonadati</taxon>
        <taxon>Pseudomonadota</taxon>
        <taxon>Gammaproteobacteria</taxon>
        <taxon>Vibrionales</taxon>
        <taxon>Vibrionaceae</taxon>
        <taxon>Vibrio</taxon>
    </lineage>
</organism>
<dbReference type="Gene3D" id="1.10.30.40">
    <property type="entry name" value="Ethanolamine ammonia-lyase light chain (EutC), N-terminal domain"/>
    <property type="match status" value="1"/>
</dbReference>
<evidence type="ECO:0000256" key="6">
    <source>
        <dbReference type="SAM" id="MobiDB-lite"/>
    </source>
</evidence>
<proteinExistence type="inferred from homology"/>
<dbReference type="Proteomes" id="UP001238540">
    <property type="component" value="Unassembled WGS sequence"/>
</dbReference>
<dbReference type="Pfam" id="PF05985">
    <property type="entry name" value="EutC"/>
    <property type="match status" value="1"/>
</dbReference>
<dbReference type="EMBL" id="JAUFQC010000027">
    <property type="protein sequence ID" value="MDN3612261.1"/>
    <property type="molecule type" value="Genomic_DNA"/>
</dbReference>
<reference evidence="8" key="3">
    <citation type="submission" date="2023-06" db="EMBL/GenBank/DDBJ databases">
        <authorList>
            <person name="Lucena T."/>
            <person name="Sun Q."/>
        </authorList>
    </citation>
    <scope>NUCLEOTIDE SEQUENCE</scope>
    <source>
        <strain evidence="8">CECT 7398</strain>
    </source>
</reference>
<evidence type="ECO:0000256" key="4">
    <source>
        <dbReference type="ARBA" id="ARBA00024446"/>
    </source>
</evidence>
<dbReference type="GO" id="GO:0008851">
    <property type="term" value="F:ethanolamine ammonia-lyase activity"/>
    <property type="evidence" value="ECO:0007669"/>
    <property type="project" value="UniProtKB-EC"/>
</dbReference>
<feature type="binding site" evidence="5">
    <location>
        <position position="176"/>
    </location>
    <ligand>
        <name>adenosylcob(III)alamin</name>
        <dbReference type="ChEBI" id="CHEBI:18408"/>
    </ligand>
</feature>
<accession>A0ABT8C0V7</accession>
<sequence length="285" mass="31729">MAKTKPPLQQHAHVTDNPWQTLRDFTSARIALGRSGTSIPTDALLSFQLDHAQAIDAVHCQLDTDALVKALSDCEPLTAFTHQPPQVVDSQASDRLMYLQRPDLGRLLYPPHQQRLYDHAPQAQVDLAIVIADGLSALAVQTHAVPVIRRLVSLLHNDHSHRWTLAPVTIVRQGRVAVGDDVGECLQAKVVMMMIGERPGLTSPDSLGMYFTWHAKRGTKDADRNCISNVRPQGLDYDQASQRAFYLLDQARRLERSGITLKDHSVISVQDDPEQPNNDDNFLMS</sequence>
<dbReference type="InterPro" id="IPR009246">
    <property type="entry name" value="EutC"/>
</dbReference>
<dbReference type="HAMAP" id="MF_00601">
    <property type="entry name" value="EutC"/>
    <property type="match status" value="1"/>
</dbReference>
<evidence type="ECO:0000256" key="3">
    <source>
        <dbReference type="ARBA" id="ARBA00023285"/>
    </source>
</evidence>
<dbReference type="InterPro" id="IPR042255">
    <property type="entry name" value="EutC_N"/>
</dbReference>
<keyword evidence="4 5" id="KW-1283">Bacterial microcompartment</keyword>
<dbReference type="EMBL" id="JAUFQC010000015">
    <property type="protein sequence ID" value="MDN3611142.1"/>
    <property type="molecule type" value="Genomic_DNA"/>
</dbReference>
<evidence type="ECO:0000256" key="2">
    <source>
        <dbReference type="ARBA" id="ARBA00023239"/>
    </source>
</evidence>
<dbReference type="InterPro" id="IPR042251">
    <property type="entry name" value="EutC_C"/>
</dbReference>
<dbReference type="RefSeq" id="WP_170882540.1">
    <property type="nucleotide sequence ID" value="NZ_JABEYA020000003.1"/>
</dbReference>
<keyword evidence="3 5" id="KW-0170">Cobalt</keyword>
<feature type="binding site" evidence="5">
    <location>
        <position position="226"/>
    </location>
    <ligand>
        <name>adenosylcob(III)alamin</name>
        <dbReference type="ChEBI" id="CHEBI:18408"/>
    </ligand>
</feature>
<keyword evidence="9" id="KW-1185">Reference proteome</keyword>
<comment type="cofactor">
    <cofactor evidence="5">
        <name>adenosylcob(III)alamin</name>
        <dbReference type="ChEBI" id="CHEBI:18408"/>
    </cofactor>
    <text evidence="5">Binds between the large and small subunits.</text>
</comment>
<evidence type="ECO:0000313" key="7">
    <source>
        <dbReference type="EMBL" id="MDN3611142.1"/>
    </source>
</evidence>
<protein>
    <recommendedName>
        <fullName evidence="5">Ethanolamine ammonia-lyase small subunit</fullName>
        <shortName evidence="5">EAL small subunit</shortName>
        <ecNumber evidence="5">4.3.1.7</ecNumber>
    </recommendedName>
</protein>
<evidence type="ECO:0000313" key="9">
    <source>
        <dbReference type="Proteomes" id="UP001238540"/>
    </source>
</evidence>
<dbReference type="Gene3D" id="3.40.50.11240">
    <property type="entry name" value="Ethanolamine ammonia-lyase light chain (EutC)"/>
    <property type="match status" value="1"/>
</dbReference>
<keyword evidence="2 5" id="KW-0456">Lyase</keyword>
<comment type="subunit">
    <text evidence="5">The basic unit is a heterodimer which dimerizes to form tetramers. The heterotetramers trimerize; 6 large subunits form a core ring with 6 small subunits projecting outwards.</text>
</comment>
<dbReference type="EC" id="4.3.1.7" evidence="5"/>
<evidence type="ECO:0000313" key="8">
    <source>
        <dbReference type="EMBL" id="MDN3612261.1"/>
    </source>
</evidence>
<dbReference type="PANTHER" id="PTHR39330:SF1">
    <property type="entry name" value="ETHANOLAMINE AMMONIA-LYASE SMALL SUBUNIT"/>
    <property type="match status" value="1"/>
</dbReference>
<comment type="similarity">
    <text evidence="5">Belongs to the EutC family.</text>
</comment>
<keyword evidence="1 5" id="KW-0846">Cobalamin</keyword>
<feature type="binding site" evidence="5">
    <location>
        <position position="197"/>
    </location>
    <ligand>
        <name>adenosylcob(III)alamin</name>
        <dbReference type="ChEBI" id="CHEBI:18408"/>
    </ligand>
</feature>
<dbReference type="PIRSF" id="PIRSF018982">
    <property type="entry name" value="EutC"/>
    <property type="match status" value="1"/>
</dbReference>
<dbReference type="PANTHER" id="PTHR39330">
    <property type="entry name" value="ETHANOLAMINE AMMONIA-LYASE LIGHT CHAIN"/>
    <property type="match status" value="1"/>
</dbReference>
<feature type="region of interest" description="Disordered" evidence="6">
    <location>
        <begin position="266"/>
        <end position="285"/>
    </location>
</feature>
<comment type="function">
    <text evidence="5">Catalyzes the deamination of various vicinal amino-alcohols to oxo compounds. Allows this organism to utilize ethanolamine as the sole source of nitrogen and carbon in the presence of external vitamin B12.</text>
</comment>
<reference evidence="8" key="1">
    <citation type="journal article" date="2014" name="Int. J. Syst. Evol. Microbiol.">
        <title>Complete genome of a new Firmicutes species belonging to the dominant human colonic microbiota ('Ruminococcus bicirculans') reveals two chromosomes and a selective capacity to utilize plant glucans.</title>
        <authorList>
            <consortium name="NISC Comparative Sequencing Program"/>
            <person name="Wegmann U."/>
            <person name="Louis P."/>
            <person name="Goesmann A."/>
            <person name="Henrissat B."/>
            <person name="Duncan S.H."/>
            <person name="Flint H.J."/>
        </authorList>
    </citation>
    <scope>NUCLEOTIDE SEQUENCE</scope>
    <source>
        <strain evidence="8">CECT 7398</strain>
    </source>
</reference>
<dbReference type="NCBIfam" id="NF003971">
    <property type="entry name" value="PRK05465.1"/>
    <property type="match status" value="1"/>
</dbReference>
<comment type="pathway">
    <text evidence="5">Amine and polyamine degradation; ethanolamine degradation.</text>
</comment>
<evidence type="ECO:0000256" key="5">
    <source>
        <dbReference type="HAMAP-Rule" id="MF_00601"/>
    </source>
</evidence>